<keyword evidence="7 10" id="KW-1133">Transmembrane helix</keyword>
<sequence length="1114" mass="120676">MPSRTSYTPSESDKTGYSSAEEEGAKLPSRDPRRALSILPTIPHNRQYDATTALSRQNHRTLERTNSINLTGPRRVAAASRIPVDFRTLSIEVTETTRRAAVDKGKKDTAADFAALEWHTVSVEEACTRLGVAPDLGLDKDMAARRLAKYGKNVITPASKNLPRRILFYFIGGFGSLLIGGSIICFIAWKPLGEPAPQASNLALAVVLLVVVCLQAAFNAWQDYTTGRVMSSISGMLPSDVLVCRDGNTFQIPASELVSGDIVKITLGTKVPADIRLISCSSDLRFDRSILTGESKPVAGTPDNTDPNFLESRNIALQGTLCLSGSGIGCCVSLGDHTVFGRIAKQASGDRPVKTSLEVEITRFVYIIASLAAAVASFIAIIWGAWLRVDHPGFINVPALLINLVSVAVAFIPEGLPVCVTLSLTVIANSMKKKNILCKALSTVESLGCVSVICSDKTGTLTQNKMAVANVAFGTNTLSIVEARQSTTSEKHSTFVIRSLAAVAGLCNDAAFESTSTELPAEQRKVNGDATDTGLLRFAESILPVAEERSKWIEVAKLAFNSKNKFAIKLFRLDSSSASSSSPLSPDVQEAGDQLLLVKGAPDILLRRCSSCLDSDGLVTPLDEKALETISSIQHAFASKGERVLLLAKKVVKPYSLEIELTHDENSLTALNVDLTIVGLVSLVDPLREDTAETVQICRRAGIRFMMVTGDMSITAASIASSAGIFTNPPSHVKHIADLPRDLPLEQIAPYNPDKGDDDKMTSVVLSGNELLTMTESQWQQVLSFDEVVFARTSPQQKLQIVKAYQAAGCTVAVTGDGVNDAAALKQADVGVAVAGGSEVAMEAADLILLDQFSAIVQGIESGRLCFENLKKSILYLLPAGSFSELMPVLVNVLFGLPQALSNIQMILICVLTDLGPALSMCFEQPEADLLLRNPRDRKKERLADVRLLGHAYFFLGILESLTSMIGAFYFGFHRAGVPFSSLWLKYGDYGLDASVLAERTAHAQSIYFFNLVIMQWFNLLATRTRRLSIFQQPPIGNSRTSNVWIFPAMLASLGFAVFFSYVPAIQRVFGTRGVGVEFYFIPMGYGVGILLIDEARKFWNRAHPRSWLARIAW</sequence>
<dbReference type="GO" id="GO:0030007">
    <property type="term" value="P:intracellular potassium ion homeostasis"/>
    <property type="evidence" value="ECO:0007669"/>
    <property type="project" value="TreeGrafter"/>
</dbReference>
<feature type="transmembrane region" description="Helical" evidence="10">
    <location>
        <begin position="364"/>
        <end position="387"/>
    </location>
</feature>
<protein>
    <recommendedName>
        <fullName evidence="11">Cation-transporting P-type ATPase N-terminal domain-containing protein</fullName>
    </recommendedName>
</protein>
<dbReference type="SFLD" id="SFLDG00002">
    <property type="entry name" value="C1.7:_P-type_atpase_like"/>
    <property type="match status" value="1"/>
</dbReference>
<feature type="region of interest" description="Disordered" evidence="9">
    <location>
        <begin position="1"/>
        <end position="34"/>
    </location>
</feature>
<dbReference type="SUPFAM" id="SSF56784">
    <property type="entry name" value="HAD-like"/>
    <property type="match status" value="1"/>
</dbReference>
<dbReference type="PROSITE" id="PS00154">
    <property type="entry name" value="ATPASE_E1_E2"/>
    <property type="match status" value="1"/>
</dbReference>
<feature type="transmembrane region" description="Helical" evidence="10">
    <location>
        <begin position="1006"/>
        <end position="1023"/>
    </location>
</feature>
<dbReference type="InterPro" id="IPR001757">
    <property type="entry name" value="P_typ_ATPase"/>
</dbReference>
<dbReference type="FunFam" id="3.40.50.1000:FF:000001">
    <property type="entry name" value="Phospholipid-transporting ATPase IC"/>
    <property type="match status" value="1"/>
</dbReference>
<name>A0A1Y2DB96_9BASI</name>
<keyword evidence="5" id="KW-0067">ATP-binding</keyword>
<gene>
    <name evidence="12" type="ORF">BCR35DRAFT_355587</name>
</gene>
<dbReference type="SUPFAM" id="SSF81653">
    <property type="entry name" value="Calcium ATPase, transduction domain A"/>
    <property type="match status" value="1"/>
</dbReference>
<evidence type="ECO:0000256" key="5">
    <source>
        <dbReference type="ARBA" id="ARBA00022840"/>
    </source>
</evidence>
<dbReference type="InterPro" id="IPR006068">
    <property type="entry name" value="ATPase_P-typ_cation-transptr_C"/>
</dbReference>
<dbReference type="GO" id="GO:0005886">
    <property type="term" value="C:plasma membrane"/>
    <property type="evidence" value="ECO:0007669"/>
    <property type="project" value="UniProtKB-SubCell"/>
</dbReference>
<keyword evidence="2" id="KW-1003">Cell membrane</keyword>
<dbReference type="Pfam" id="PF00702">
    <property type="entry name" value="Hydrolase"/>
    <property type="match status" value="1"/>
</dbReference>
<dbReference type="InParanoid" id="A0A1Y2DB96"/>
<keyword evidence="3 10" id="KW-0812">Transmembrane</keyword>
<dbReference type="AlphaFoldDB" id="A0A1Y2DB96"/>
<feature type="transmembrane region" description="Helical" evidence="10">
    <location>
        <begin position="1075"/>
        <end position="1093"/>
    </location>
</feature>
<dbReference type="EMBL" id="MCGR01000085">
    <property type="protein sequence ID" value="ORY56541.1"/>
    <property type="molecule type" value="Genomic_DNA"/>
</dbReference>
<evidence type="ECO:0000256" key="4">
    <source>
        <dbReference type="ARBA" id="ARBA00022741"/>
    </source>
</evidence>
<evidence type="ECO:0000313" key="12">
    <source>
        <dbReference type="EMBL" id="ORY56541.1"/>
    </source>
</evidence>
<dbReference type="InterPro" id="IPR023299">
    <property type="entry name" value="ATPase_P-typ_cyto_dom_N"/>
</dbReference>
<keyword evidence="13" id="KW-1185">Reference proteome</keyword>
<dbReference type="GO" id="GO:0036376">
    <property type="term" value="P:sodium ion export across plasma membrane"/>
    <property type="evidence" value="ECO:0007669"/>
    <property type="project" value="TreeGrafter"/>
</dbReference>
<keyword evidence="8 10" id="KW-0472">Membrane</keyword>
<feature type="domain" description="Cation-transporting P-type ATPase N-terminal" evidence="11">
    <location>
        <begin position="117"/>
        <end position="190"/>
    </location>
</feature>
<dbReference type="Gene3D" id="3.40.50.1000">
    <property type="entry name" value="HAD superfamily/HAD-like"/>
    <property type="match status" value="1"/>
</dbReference>
<dbReference type="InterPro" id="IPR023214">
    <property type="entry name" value="HAD_sf"/>
</dbReference>
<dbReference type="InterPro" id="IPR036412">
    <property type="entry name" value="HAD-like_sf"/>
</dbReference>
<dbReference type="Pfam" id="PF00690">
    <property type="entry name" value="Cation_ATPase_N"/>
    <property type="match status" value="1"/>
</dbReference>
<evidence type="ECO:0000256" key="7">
    <source>
        <dbReference type="ARBA" id="ARBA00022989"/>
    </source>
</evidence>
<feature type="compositionally biased region" description="Polar residues" evidence="9">
    <location>
        <begin position="1"/>
        <end position="18"/>
    </location>
</feature>
<dbReference type="InterPro" id="IPR018303">
    <property type="entry name" value="ATPase_P-typ_P_site"/>
</dbReference>
<dbReference type="Gene3D" id="2.70.150.10">
    <property type="entry name" value="Calcium-transporting ATPase, cytoplasmic transduction domain A"/>
    <property type="match status" value="1"/>
</dbReference>
<dbReference type="SUPFAM" id="SSF81660">
    <property type="entry name" value="Metal cation-transporting ATPase, ATP-binding domain N"/>
    <property type="match status" value="1"/>
</dbReference>
<comment type="caution">
    <text evidence="12">The sequence shown here is derived from an EMBL/GenBank/DDBJ whole genome shotgun (WGS) entry which is preliminary data.</text>
</comment>
<dbReference type="SMART" id="SM00831">
    <property type="entry name" value="Cation_ATPase_N"/>
    <property type="match status" value="1"/>
</dbReference>
<feature type="transmembrane region" description="Helical" evidence="10">
    <location>
        <begin position="948"/>
        <end position="973"/>
    </location>
</feature>
<dbReference type="InterPro" id="IPR044492">
    <property type="entry name" value="P_typ_ATPase_HD_dom"/>
</dbReference>
<dbReference type="SFLD" id="SFLDF00027">
    <property type="entry name" value="p-type_atpase"/>
    <property type="match status" value="1"/>
</dbReference>
<dbReference type="PRINTS" id="PR00119">
    <property type="entry name" value="CATATPASE"/>
</dbReference>
<dbReference type="GO" id="GO:0016887">
    <property type="term" value="F:ATP hydrolysis activity"/>
    <property type="evidence" value="ECO:0007669"/>
    <property type="project" value="InterPro"/>
</dbReference>
<feature type="transmembrane region" description="Helical" evidence="10">
    <location>
        <begin position="399"/>
        <end position="427"/>
    </location>
</feature>
<dbReference type="Pfam" id="PF00122">
    <property type="entry name" value="E1-E2_ATPase"/>
    <property type="match status" value="1"/>
</dbReference>
<accession>A0A1Y2DB96</accession>
<dbReference type="Pfam" id="PF13246">
    <property type="entry name" value="Cation_ATPase"/>
    <property type="match status" value="1"/>
</dbReference>
<dbReference type="InterPro" id="IPR008250">
    <property type="entry name" value="ATPase_P-typ_transduc_dom_A_sf"/>
</dbReference>
<evidence type="ECO:0000256" key="9">
    <source>
        <dbReference type="SAM" id="MobiDB-lite"/>
    </source>
</evidence>
<proteinExistence type="predicted"/>
<dbReference type="InterPro" id="IPR023298">
    <property type="entry name" value="ATPase_P-typ_TM_dom_sf"/>
</dbReference>
<feature type="transmembrane region" description="Helical" evidence="10">
    <location>
        <begin position="166"/>
        <end position="189"/>
    </location>
</feature>
<dbReference type="GO" id="GO:0006883">
    <property type="term" value="P:intracellular sodium ion homeostasis"/>
    <property type="evidence" value="ECO:0007669"/>
    <property type="project" value="TreeGrafter"/>
</dbReference>
<evidence type="ECO:0000313" key="13">
    <source>
        <dbReference type="Proteomes" id="UP000193467"/>
    </source>
</evidence>
<organism evidence="12 13">
    <name type="scientific">Leucosporidium creatinivorum</name>
    <dbReference type="NCBI Taxonomy" id="106004"/>
    <lineage>
        <taxon>Eukaryota</taxon>
        <taxon>Fungi</taxon>
        <taxon>Dikarya</taxon>
        <taxon>Basidiomycota</taxon>
        <taxon>Pucciniomycotina</taxon>
        <taxon>Microbotryomycetes</taxon>
        <taxon>Leucosporidiales</taxon>
        <taxon>Leucosporidium</taxon>
    </lineage>
</organism>
<dbReference type="GO" id="GO:1990573">
    <property type="term" value="P:potassium ion import across plasma membrane"/>
    <property type="evidence" value="ECO:0007669"/>
    <property type="project" value="TreeGrafter"/>
</dbReference>
<dbReference type="SFLD" id="SFLDS00003">
    <property type="entry name" value="Haloacid_Dehalogenase"/>
    <property type="match status" value="1"/>
</dbReference>
<feature type="transmembrane region" description="Helical" evidence="10">
    <location>
        <begin position="201"/>
        <end position="221"/>
    </location>
</feature>
<keyword evidence="6" id="KW-1278">Translocase</keyword>
<dbReference type="InterPro" id="IPR004014">
    <property type="entry name" value="ATPase_P-typ_cation-transptr_N"/>
</dbReference>
<dbReference type="Gene3D" id="3.40.1110.10">
    <property type="entry name" value="Calcium-transporting ATPase, cytoplasmic domain N"/>
    <property type="match status" value="1"/>
</dbReference>
<feature type="compositionally biased region" description="Basic and acidic residues" evidence="9">
    <location>
        <begin position="23"/>
        <end position="34"/>
    </location>
</feature>
<feature type="transmembrane region" description="Helical" evidence="10">
    <location>
        <begin position="1044"/>
        <end position="1063"/>
    </location>
</feature>
<dbReference type="Pfam" id="PF00689">
    <property type="entry name" value="Cation_ATPase_C"/>
    <property type="match status" value="1"/>
</dbReference>
<reference evidence="12 13" key="1">
    <citation type="submission" date="2016-07" db="EMBL/GenBank/DDBJ databases">
        <title>Pervasive Adenine N6-methylation of Active Genes in Fungi.</title>
        <authorList>
            <consortium name="DOE Joint Genome Institute"/>
            <person name="Mondo S.J."/>
            <person name="Dannebaum R.O."/>
            <person name="Kuo R.C."/>
            <person name="Labutti K."/>
            <person name="Haridas S."/>
            <person name="Kuo A."/>
            <person name="Salamov A."/>
            <person name="Ahrendt S.R."/>
            <person name="Lipzen A."/>
            <person name="Sullivan W."/>
            <person name="Andreopoulos W.B."/>
            <person name="Clum A."/>
            <person name="Lindquist E."/>
            <person name="Daum C."/>
            <person name="Ramamoorthy G.K."/>
            <person name="Gryganskyi A."/>
            <person name="Culley D."/>
            <person name="Magnuson J.K."/>
            <person name="James T.Y."/>
            <person name="O'Malley M.A."/>
            <person name="Stajich J.E."/>
            <person name="Spatafora J.W."/>
            <person name="Visel A."/>
            <person name="Grigoriev I.V."/>
        </authorList>
    </citation>
    <scope>NUCLEOTIDE SEQUENCE [LARGE SCALE GENOMIC DNA]</scope>
    <source>
        <strain evidence="12 13">62-1032</strain>
    </source>
</reference>
<evidence type="ECO:0000256" key="10">
    <source>
        <dbReference type="SAM" id="Phobius"/>
    </source>
</evidence>
<evidence type="ECO:0000256" key="2">
    <source>
        <dbReference type="ARBA" id="ARBA00022475"/>
    </source>
</evidence>
<comment type="subcellular location">
    <subcellularLocation>
        <location evidence="1">Cell membrane</location>
        <topology evidence="1">Multi-pass membrane protein</topology>
    </subcellularLocation>
</comment>
<dbReference type="PANTHER" id="PTHR43294">
    <property type="entry name" value="SODIUM/POTASSIUM-TRANSPORTING ATPASE SUBUNIT ALPHA"/>
    <property type="match status" value="1"/>
</dbReference>
<dbReference type="InterPro" id="IPR059000">
    <property type="entry name" value="ATPase_P-type_domA"/>
</dbReference>
<dbReference type="InterPro" id="IPR050510">
    <property type="entry name" value="Cation_transp_ATPase_P-type"/>
</dbReference>
<evidence type="ECO:0000259" key="11">
    <source>
        <dbReference type="SMART" id="SM00831"/>
    </source>
</evidence>
<dbReference type="GO" id="GO:0005524">
    <property type="term" value="F:ATP binding"/>
    <property type="evidence" value="ECO:0007669"/>
    <property type="project" value="UniProtKB-KW"/>
</dbReference>
<evidence type="ECO:0000256" key="1">
    <source>
        <dbReference type="ARBA" id="ARBA00004651"/>
    </source>
</evidence>
<keyword evidence="4" id="KW-0547">Nucleotide-binding</keyword>
<evidence type="ECO:0000256" key="6">
    <source>
        <dbReference type="ARBA" id="ARBA00022967"/>
    </source>
</evidence>
<dbReference type="OrthoDB" id="158672at2759"/>
<dbReference type="PANTHER" id="PTHR43294:SF21">
    <property type="entry name" value="CATION TRANSPORTING ATPASE"/>
    <property type="match status" value="1"/>
</dbReference>
<evidence type="ECO:0000256" key="8">
    <source>
        <dbReference type="ARBA" id="ARBA00023136"/>
    </source>
</evidence>
<dbReference type="Proteomes" id="UP000193467">
    <property type="component" value="Unassembled WGS sequence"/>
</dbReference>
<dbReference type="GO" id="GO:1902600">
    <property type="term" value="P:proton transmembrane transport"/>
    <property type="evidence" value="ECO:0007669"/>
    <property type="project" value="TreeGrafter"/>
</dbReference>
<dbReference type="Gene3D" id="1.20.1110.10">
    <property type="entry name" value="Calcium-transporting ATPase, transmembrane domain"/>
    <property type="match status" value="1"/>
</dbReference>
<evidence type="ECO:0000256" key="3">
    <source>
        <dbReference type="ARBA" id="ARBA00022692"/>
    </source>
</evidence>
<dbReference type="STRING" id="106004.A0A1Y2DB96"/>
<dbReference type="NCBIfam" id="TIGR01494">
    <property type="entry name" value="ATPase_P-type"/>
    <property type="match status" value="2"/>
</dbReference>
<dbReference type="GO" id="GO:0005391">
    <property type="term" value="F:P-type sodium:potassium-exchanging transporter activity"/>
    <property type="evidence" value="ECO:0007669"/>
    <property type="project" value="TreeGrafter"/>
</dbReference>
<dbReference type="SUPFAM" id="SSF81665">
    <property type="entry name" value="Calcium ATPase, transmembrane domain M"/>
    <property type="match status" value="1"/>
</dbReference>
<dbReference type="PRINTS" id="PR00121">
    <property type="entry name" value="NAKATPASE"/>
</dbReference>